<name>A0A0G0K4E3_9BACT</name>
<keyword evidence="1" id="KW-1133">Transmembrane helix</keyword>
<keyword evidence="1" id="KW-0812">Transmembrane</keyword>
<feature type="transmembrane region" description="Helical" evidence="1">
    <location>
        <begin position="195"/>
        <end position="215"/>
    </location>
</feature>
<evidence type="ECO:0000256" key="1">
    <source>
        <dbReference type="SAM" id="Phobius"/>
    </source>
</evidence>
<dbReference type="InterPro" id="IPR007354">
    <property type="entry name" value="CruF-like"/>
</dbReference>
<feature type="transmembrane region" description="Helical" evidence="1">
    <location>
        <begin position="48"/>
        <end position="67"/>
    </location>
</feature>
<dbReference type="PANTHER" id="PTHR39419">
    <property type="entry name" value="SLL0814 PROTEIN"/>
    <property type="match status" value="1"/>
</dbReference>
<organism evidence="2 3">
    <name type="scientific">Candidatus Woesebacteria bacterium GW2011_GWA1_37_8</name>
    <dbReference type="NCBI Taxonomy" id="1618546"/>
    <lineage>
        <taxon>Bacteria</taxon>
        <taxon>Candidatus Woeseibacteriota</taxon>
    </lineage>
</organism>
<comment type="caution">
    <text evidence="2">The sequence shown here is derived from an EMBL/GenBank/DDBJ whole genome shotgun (WGS) entry which is preliminary data.</text>
</comment>
<feature type="transmembrane region" description="Helical" evidence="1">
    <location>
        <begin position="227"/>
        <end position="249"/>
    </location>
</feature>
<dbReference type="EMBL" id="LBTR01000037">
    <property type="protein sequence ID" value="KKQ43969.1"/>
    <property type="molecule type" value="Genomic_DNA"/>
</dbReference>
<gene>
    <name evidence="2" type="ORF">US62_C0037G0006</name>
</gene>
<proteinExistence type="predicted"/>
<feature type="transmembrane region" description="Helical" evidence="1">
    <location>
        <begin position="172"/>
        <end position="189"/>
    </location>
</feature>
<feature type="transmembrane region" description="Helical" evidence="1">
    <location>
        <begin position="25"/>
        <end position="42"/>
    </location>
</feature>
<sequence length="250" mass="28440">MDIFISAIVIFSLLPFLVIRNTKSYFLFTVLSIFAIIIHGIYLFGPSIIYLILATYITSTAAELVSLKTRFNCFGIKYSYALGHRMFTSKVNILGVYPLEISLTWVILKYISFNMALIIILAFSIPYYFLIILTPLILVSIDLVIDPIAVNIAKMWKWEKGSGYFGIPGQNFLGWFLVGLASTYAFSFIGVDRQITPNILFVLPIIFYFLILSYFRLLFRIDKVKAILGALPAIFWTLLSTIGLFTLLLK</sequence>
<accession>A0A0G0K4E3</accession>
<keyword evidence="1" id="KW-0472">Membrane</keyword>
<evidence type="ECO:0008006" key="4">
    <source>
        <dbReference type="Google" id="ProtNLM"/>
    </source>
</evidence>
<protein>
    <recommendedName>
        <fullName evidence="4">Carotenoid biosynthesis protein</fullName>
    </recommendedName>
</protein>
<dbReference type="PANTHER" id="PTHR39419:SF1">
    <property type="entry name" value="SLL0814 PROTEIN"/>
    <property type="match status" value="1"/>
</dbReference>
<dbReference type="Pfam" id="PF04240">
    <property type="entry name" value="Caroten_synth"/>
    <property type="match status" value="1"/>
</dbReference>
<dbReference type="Proteomes" id="UP000034603">
    <property type="component" value="Unassembled WGS sequence"/>
</dbReference>
<evidence type="ECO:0000313" key="2">
    <source>
        <dbReference type="EMBL" id="KKQ43969.1"/>
    </source>
</evidence>
<dbReference type="AlphaFoldDB" id="A0A0G0K4E3"/>
<feature type="transmembrane region" description="Helical" evidence="1">
    <location>
        <begin position="127"/>
        <end position="152"/>
    </location>
</feature>
<reference evidence="2 3" key="1">
    <citation type="journal article" date="2015" name="Nature">
        <title>rRNA introns, odd ribosomes, and small enigmatic genomes across a large radiation of phyla.</title>
        <authorList>
            <person name="Brown C.T."/>
            <person name="Hug L.A."/>
            <person name="Thomas B.C."/>
            <person name="Sharon I."/>
            <person name="Castelle C.J."/>
            <person name="Singh A."/>
            <person name="Wilkins M.J."/>
            <person name="Williams K.H."/>
            <person name="Banfield J.F."/>
        </authorList>
    </citation>
    <scope>NUCLEOTIDE SEQUENCE [LARGE SCALE GENOMIC DNA]</scope>
</reference>
<evidence type="ECO:0000313" key="3">
    <source>
        <dbReference type="Proteomes" id="UP000034603"/>
    </source>
</evidence>